<dbReference type="InterPro" id="IPR028949">
    <property type="entry name" value="Ntox15"/>
</dbReference>
<evidence type="ECO:0000313" key="3">
    <source>
        <dbReference type="Proteomes" id="UP001549164"/>
    </source>
</evidence>
<feature type="domain" description="Novel toxin 15" evidence="1">
    <location>
        <begin position="85"/>
        <end position="146"/>
    </location>
</feature>
<dbReference type="Proteomes" id="UP001549164">
    <property type="component" value="Unassembled WGS sequence"/>
</dbReference>
<dbReference type="Pfam" id="PF15604">
    <property type="entry name" value="Ntox15"/>
    <property type="match status" value="1"/>
</dbReference>
<accession>A0ABV2IHQ0</accession>
<gene>
    <name evidence="2" type="ORF">ABID12_003841</name>
</gene>
<dbReference type="EMBL" id="JBEPLY010000017">
    <property type="protein sequence ID" value="MET3601878.1"/>
    <property type="molecule type" value="Genomic_DNA"/>
</dbReference>
<dbReference type="RefSeq" id="WP_354435680.1">
    <property type="nucleotide sequence ID" value="NZ_JBEPLY010000017.1"/>
</dbReference>
<evidence type="ECO:0000313" key="2">
    <source>
        <dbReference type="EMBL" id="MET3601878.1"/>
    </source>
</evidence>
<proteinExistence type="predicted"/>
<protein>
    <recommendedName>
        <fullName evidence="1">Novel toxin 15 domain-containing protein</fullName>
    </recommendedName>
</protein>
<keyword evidence="3" id="KW-1185">Reference proteome</keyword>
<evidence type="ECO:0000259" key="1">
    <source>
        <dbReference type="Pfam" id="PF15604"/>
    </source>
</evidence>
<name>A0ABV2IHQ0_9HYPH</name>
<sequence>MLSSSANPVWTDTPREAIRDNARPKILSLTPDVCKTPIGSSTPPIPYCVVGYPDEAADNYTSSVFFTGQKAMVLRSNTTCCHGDDALHALDMVAGGLGDKIIRLGSRIVNRSLGAQWKTRVGKLDEYAEQAKKDGQKKMKVKLKEC</sequence>
<organism evidence="2 3">
    <name type="scientific">Martelella mangrovi</name>
    <dbReference type="NCBI Taxonomy" id="1397477"/>
    <lineage>
        <taxon>Bacteria</taxon>
        <taxon>Pseudomonadati</taxon>
        <taxon>Pseudomonadota</taxon>
        <taxon>Alphaproteobacteria</taxon>
        <taxon>Hyphomicrobiales</taxon>
        <taxon>Aurantimonadaceae</taxon>
        <taxon>Martelella</taxon>
    </lineage>
</organism>
<comment type="caution">
    <text evidence="2">The sequence shown here is derived from an EMBL/GenBank/DDBJ whole genome shotgun (WGS) entry which is preliminary data.</text>
</comment>
<reference evidence="2 3" key="1">
    <citation type="submission" date="2024-06" db="EMBL/GenBank/DDBJ databases">
        <title>Genomic Encyclopedia of Type Strains, Phase IV (KMG-IV): sequencing the most valuable type-strain genomes for metagenomic binning, comparative biology and taxonomic classification.</title>
        <authorList>
            <person name="Goeker M."/>
        </authorList>
    </citation>
    <scope>NUCLEOTIDE SEQUENCE [LARGE SCALE GENOMIC DNA]</scope>
    <source>
        <strain evidence="2 3">DSM 28102</strain>
    </source>
</reference>